<proteinExistence type="predicted"/>
<reference evidence="6" key="1">
    <citation type="journal article" date="2022" name="Front. Microbiol.">
        <title>Mirubactin C rescues the lethal effect of cell wall biosynthesis mutations in Bacillus subtilis.</title>
        <authorList>
            <person name="Kepplinger B."/>
            <person name="Wen X."/>
            <person name="Tyler A.R."/>
            <person name="Kim B.Y."/>
            <person name="Brown J."/>
            <person name="Banks P."/>
            <person name="Dashti Y."/>
            <person name="Mackenzie E.S."/>
            <person name="Wills C."/>
            <person name="Kawai Y."/>
            <person name="Waldron K.J."/>
            <person name="Allenby N.E.E."/>
            <person name="Wu L.J."/>
            <person name="Hall M.J."/>
            <person name="Errington J."/>
        </authorList>
    </citation>
    <scope>NUCLEOTIDE SEQUENCE</scope>
    <source>
        <strain evidence="6">MDA8-470</strain>
    </source>
</reference>
<dbReference type="Gene3D" id="2.60.40.10">
    <property type="entry name" value="Immunoglobulins"/>
    <property type="match status" value="3"/>
</dbReference>
<dbReference type="InterPro" id="IPR003961">
    <property type="entry name" value="FN3_dom"/>
</dbReference>
<dbReference type="InterPro" id="IPR050713">
    <property type="entry name" value="RTP_Phos/Ushers"/>
</dbReference>
<feature type="signal peptide" evidence="4">
    <location>
        <begin position="1"/>
        <end position="36"/>
    </location>
</feature>
<evidence type="ECO:0000256" key="2">
    <source>
        <dbReference type="ARBA" id="ARBA00023326"/>
    </source>
</evidence>
<accession>A0ABY6PNX8</accession>
<dbReference type="PANTHER" id="PTHR46957">
    <property type="entry name" value="CYTOKINE RECEPTOR"/>
    <property type="match status" value="1"/>
</dbReference>
<dbReference type="RefSeq" id="WP_265539535.1">
    <property type="nucleotide sequence ID" value="NZ_CP098740.1"/>
</dbReference>
<feature type="domain" description="Fibronectin type-III" evidence="5">
    <location>
        <begin position="43"/>
        <end position="130"/>
    </location>
</feature>
<keyword evidence="7" id="KW-1185">Reference proteome</keyword>
<organism evidence="6 7">
    <name type="scientific">Streptomyces drozdowiczii</name>
    <dbReference type="NCBI Taxonomy" id="202862"/>
    <lineage>
        <taxon>Bacteria</taxon>
        <taxon>Bacillati</taxon>
        <taxon>Actinomycetota</taxon>
        <taxon>Actinomycetes</taxon>
        <taxon>Kitasatosporales</taxon>
        <taxon>Streptomycetaceae</taxon>
        <taxon>Streptomyces</taxon>
    </lineage>
</organism>
<feature type="domain" description="Fibronectin type-III" evidence="5">
    <location>
        <begin position="235"/>
        <end position="331"/>
    </location>
</feature>
<keyword evidence="2" id="KW-0624">Polysaccharide degradation</keyword>
<evidence type="ECO:0000256" key="4">
    <source>
        <dbReference type="SAM" id="SignalP"/>
    </source>
</evidence>
<dbReference type="Pfam" id="PF00041">
    <property type="entry name" value="fn3"/>
    <property type="match status" value="2"/>
</dbReference>
<feature type="chain" id="PRO_5045386615" evidence="4">
    <location>
        <begin position="37"/>
        <end position="331"/>
    </location>
</feature>
<dbReference type="EMBL" id="CP098740">
    <property type="protein sequence ID" value="UZK53569.1"/>
    <property type="molecule type" value="Genomic_DNA"/>
</dbReference>
<evidence type="ECO:0000259" key="5">
    <source>
        <dbReference type="PROSITE" id="PS50853"/>
    </source>
</evidence>
<evidence type="ECO:0000256" key="1">
    <source>
        <dbReference type="ARBA" id="ARBA00023295"/>
    </source>
</evidence>
<feature type="region of interest" description="Disordered" evidence="3">
    <location>
        <begin position="208"/>
        <end position="236"/>
    </location>
</feature>
<evidence type="ECO:0000313" key="7">
    <source>
        <dbReference type="Proteomes" id="UP001164963"/>
    </source>
</evidence>
<evidence type="ECO:0000256" key="3">
    <source>
        <dbReference type="SAM" id="MobiDB-lite"/>
    </source>
</evidence>
<keyword evidence="1" id="KW-0326">Glycosidase</keyword>
<protein>
    <submittedName>
        <fullName evidence="6">Fibronectin type III domain-containing protein</fullName>
    </submittedName>
</protein>
<feature type="compositionally biased region" description="Low complexity" evidence="3">
    <location>
        <begin position="117"/>
        <end position="128"/>
    </location>
</feature>
<feature type="region of interest" description="Disordered" evidence="3">
    <location>
        <begin position="116"/>
        <end position="160"/>
    </location>
</feature>
<sequence length="331" mass="34551">MEGKTVRSPHTHAALACSAALLLAALTTACGSEAHADTSEPTAPRGVTAQASSATSAHVMWEAATDDTAVTGYDVYREGKKVKSVAASRVMIDIDGLTASTAYTFTVRARDKAGNLSAPSAAASVTTPAPTPADHKPPTRPGKPRGKADGSRAATLSWGGSTDDVGVTAYDIYQEGSRIHSVPGTQTTARLTGLRPGTIYTFTVRARDAADTSSPDSASLDLTTASAPGAPASTAPTDLRITNRAEGKEHTVELDWKQPETGGKIPAYQLYMNGRLTTTIVWGGEPPAGRAHYELTVNDPRGTRYAMKLRAKLPDGKWGDFSAARTVVLGD</sequence>
<feature type="compositionally biased region" description="Low complexity" evidence="3">
    <location>
        <begin position="211"/>
        <end position="236"/>
    </location>
</feature>
<dbReference type="CDD" id="cd00063">
    <property type="entry name" value="FN3"/>
    <property type="match status" value="2"/>
</dbReference>
<dbReference type="SUPFAM" id="SSF49265">
    <property type="entry name" value="Fibronectin type III"/>
    <property type="match status" value="2"/>
</dbReference>
<gene>
    <name evidence="6" type="ORF">NEH16_04900</name>
</gene>
<keyword evidence="4" id="KW-0732">Signal</keyword>
<dbReference type="PANTHER" id="PTHR46957:SF3">
    <property type="entry name" value="CYTOKINE RECEPTOR"/>
    <property type="match status" value="1"/>
</dbReference>
<dbReference type="Proteomes" id="UP001164963">
    <property type="component" value="Chromosome"/>
</dbReference>
<dbReference type="PROSITE" id="PS51257">
    <property type="entry name" value="PROKAR_LIPOPROTEIN"/>
    <property type="match status" value="1"/>
</dbReference>
<name>A0ABY6PNX8_9ACTN</name>
<dbReference type="InterPro" id="IPR013783">
    <property type="entry name" value="Ig-like_fold"/>
</dbReference>
<feature type="domain" description="Fibronectin type-III" evidence="5">
    <location>
        <begin position="140"/>
        <end position="227"/>
    </location>
</feature>
<dbReference type="InterPro" id="IPR036116">
    <property type="entry name" value="FN3_sf"/>
</dbReference>
<dbReference type="SMART" id="SM00060">
    <property type="entry name" value="FN3"/>
    <property type="match status" value="3"/>
</dbReference>
<dbReference type="PROSITE" id="PS50853">
    <property type="entry name" value="FN3"/>
    <property type="match status" value="3"/>
</dbReference>
<keyword evidence="1" id="KW-0378">Hydrolase</keyword>
<evidence type="ECO:0000313" key="6">
    <source>
        <dbReference type="EMBL" id="UZK53569.1"/>
    </source>
</evidence>
<keyword evidence="2" id="KW-0119">Carbohydrate metabolism</keyword>